<dbReference type="SMART" id="SM00421">
    <property type="entry name" value="HTH_LUXR"/>
    <property type="match status" value="1"/>
</dbReference>
<dbReference type="PANTHER" id="PTHR43214:SF24">
    <property type="entry name" value="TRANSCRIPTIONAL REGULATORY PROTEIN NARL-RELATED"/>
    <property type="match status" value="1"/>
</dbReference>
<evidence type="ECO:0000313" key="8">
    <source>
        <dbReference type="EMBL" id="MDQ0643623.1"/>
    </source>
</evidence>
<accession>A0ABU0P8H0</accession>
<dbReference type="CDD" id="cd17535">
    <property type="entry name" value="REC_NarL-like"/>
    <property type="match status" value="1"/>
</dbReference>
<proteinExistence type="predicted"/>
<evidence type="ECO:0000256" key="2">
    <source>
        <dbReference type="ARBA" id="ARBA00023015"/>
    </source>
</evidence>
<gene>
    <name evidence="8" type="ORF">QFZ46_001783</name>
</gene>
<dbReference type="SUPFAM" id="SSF52172">
    <property type="entry name" value="CheY-like"/>
    <property type="match status" value="1"/>
</dbReference>
<name>A0ABU0P8H0_9MICO</name>
<evidence type="ECO:0000256" key="4">
    <source>
        <dbReference type="ARBA" id="ARBA00023163"/>
    </source>
</evidence>
<comment type="caution">
    <text evidence="8">The sequence shown here is derived from an EMBL/GenBank/DDBJ whole genome shotgun (WGS) entry which is preliminary data.</text>
</comment>
<dbReference type="EMBL" id="JAUSXK010000001">
    <property type="protein sequence ID" value="MDQ0643623.1"/>
    <property type="molecule type" value="Genomic_DNA"/>
</dbReference>
<evidence type="ECO:0000256" key="1">
    <source>
        <dbReference type="ARBA" id="ARBA00022553"/>
    </source>
</evidence>
<dbReference type="PROSITE" id="PS00622">
    <property type="entry name" value="HTH_LUXR_1"/>
    <property type="match status" value="1"/>
</dbReference>
<dbReference type="PROSITE" id="PS50110">
    <property type="entry name" value="RESPONSE_REGULATORY"/>
    <property type="match status" value="1"/>
</dbReference>
<dbReference type="Pfam" id="PF00072">
    <property type="entry name" value="Response_reg"/>
    <property type="match status" value="1"/>
</dbReference>
<dbReference type="RefSeq" id="WP_307360536.1">
    <property type="nucleotide sequence ID" value="NZ_JAUSXK010000001.1"/>
</dbReference>
<feature type="modified residue" description="4-aspartylphosphate" evidence="5">
    <location>
        <position position="54"/>
    </location>
</feature>
<dbReference type="InterPro" id="IPR016032">
    <property type="entry name" value="Sig_transdc_resp-reg_C-effctor"/>
</dbReference>
<dbReference type="CDD" id="cd06170">
    <property type="entry name" value="LuxR_C_like"/>
    <property type="match status" value="1"/>
</dbReference>
<keyword evidence="4" id="KW-0804">Transcription</keyword>
<dbReference type="GO" id="GO:0003677">
    <property type="term" value="F:DNA binding"/>
    <property type="evidence" value="ECO:0007669"/>
    <property type="project" value="UniProtKB-KW"/>
</dbReference>
<dbReference type="InterPro" id="IPR001789">
    <property type="entry name" value="Sig_transdc_resp-reg_receiver"/>
</dbReference>
<organism evidence="8 9">
    <name type="scientific">Microbacterium murale</name>
    <dbReference type="NCBI Taxonomy" id="1081040"/>
    <lineage>
        <taxon>Bacteria</taxon>
        <taxon>Bacillati</taxon>
        <taxon>Actinomycetota</taxon>
        <taxon>Actinomycetes</taxon>
        <taxon>Micrococcales</taxon>
        <taxon>Microbacteriaceae</taxon>
        <taxon>Microbacterium</taxon>
    </lineage>
</organism>
<evidence type="ECO:0000259" key="6">
    <source>
        <dbReference type="PROSITE" id="PS50043"/>
    </source>
</evidence>
<dbReference type="InterPro" id="IPR000792">
    <property type="entry name" value="Tscrpt_reg_LuxR_C"/>
</dbReference>
<reference evidence="8 9" key="1">
    <citation type="submission" date="2023-07" db="EMBL/GenBank/DDBJ databases">
        <title>Comparative genomics of wheat-associated soil bacteria to identify genetic determinants of phenazine resistance.</title>
        <authorList>
            <person name="Mouncey N."/>
        </authorList>
    </citation>
    <scope>NUCLEOTIDE SEQUENCE [LARGE SCALE GENOMIC DNA]</scope>
    <source>
        <strain evidence="8 9">W2I7</strain>
    </source>
</reference>
<feature type="domain" description="Response regulatory" evidence="7">
    <location>
        <begin position="3"/>
        <end position="119"/>
    </location>
</feature>
<dbReference type="PROSITE" id="PS50043">
    <property type="entry name" value="HTH_LUXR_2"/>
    <property type="match status" value="1"/>
</dbReference>
<keyword evidence="1 5" id="KW-0597">Phosphoprotein</keyword>
<keyword evidence="9" id="KW-1185">Reference proteome</keyword>
<dbReference type="SMART" id="SM00448">
    <property type="entry name" value="REC"/>
    <property type="match status" value="1"/>
</dbReference>
<dbReference type="Proteomes" id="UP001239085">
    <property type="component" value="Unassembled WGS sequence"/>
</dbReference>
<dbReference type="PRINTS" id="PR00038">
    <property type="entry name" value="HTHLUXR"/>
</dbReference>
<dbReference type="InterPro" id="IPR039420">
    <property type="entry name" value="WalR-like"/>
</dbReference>
<dbReference type="Pfam" id="PF00196">
    <property type="entry name" value="GerE"/>
    <property type="match status" value="1"/>
</dbReference>
<dbReference type="Gene3D" id="3.40.50.2300">
    <property type="match status" value="1"/>
</dbReference>
<dbReference type="InterPro" id="IPR011006">
    <property type="entry name" value="CheY-like_superfamily"/>
</dbReference>
<sequence length="219" mass="23384">MIRLVVADDQDLVRAGIVATVEAQPDMRVIAEVRDGDQAVRAVTEGSPDVVLMDIRMPGIDGIEATRRIVERGSSARVLLLTTFDADEHVYGALRAGASGFLVKDAPVDELVTAIRAAARGDAVLSPSVTARVVGHLLERPFRGAPEDAIPAGLLTPREIEVVQLVADGLSNVEIGRLIHLSEATVKTHIGRILVKLGLRDRVQVAVWAHRRGVANPPG</sequence>
<evidence type="ECO:0000259" key="7">
    <source>
        <dbReference type="PROSITE" id="PS50110"/>
    </source>
</evidence>
<dbReference type="InterPro" id="IPR058245">
    <property type="entry name" value="NreC/VraR/RcsB-like_REC"/>
</dbReference>
<evidence type="ECO:0000256" key="3">
    <source>
        <dbReference type="ARBA" id="ARBA00023125"/>
    </source>
</evidence>
<dbReference type="PANTHER" id="PTHR43214">
    <property type="entry name" value="TWO-COMPONENT RESPONSE REGULATOR"/>
    <property type="match status" value="1"/>
</dbReference>
<keyword evidence="2" id="KW-0805">Transcription regulation</keyword>
<evidence type="ECO:0000256" key="5">
    <source>
        <dbReference type="PROSITE-ProRule" id="PRU00169"/>
    </source>
</evidence>
<protein>
    <submittedName>
        <fullName evidence="8">DNA-binding NarL/FixJ family response regulator</fullName>
    </submittedName>
</protein>
<evidence type="ECO:0000313" key="9">
    <source>
        <dbReference type="Proteomes" id="UP001239085"/>
    </source>
</evidence>
<dbReference type="SUPFAM" id="SSF46894">
    <property type="entry name" value="C-terminal effector domain of the bipartite response regulators"/>
    <property type="match status" value="1"/>
</dbReference>
<keyword evidence="3 8" id="KW-0238">DNA-binding</keyword>
<feature type="domain" description="HTH luxR-type" evidence="6">
    <location>
        <begin position="148"/>
        <end position="213"/>
    </location>
</feature>